<organism evidence="1 2">
    <name type="scientific">Tribolium castaneum</name>
    <name type="common">Red flour beetle</name>
    <dbReference type="NCBI Taxonomy" id="7070"/>
    <lineage>
        <taxon>Eukaryota</taxon>
        <taxon>Metazoa</taxon>
        <taxon>Ecdysozoa</taxon>
        <taxon>Arthropoda</taxon>
        <taxon>Hexapoda</taxon>
        <taxon>Insecta</taxon>
        <taxon>Pterygota</taxon>
        <taxon>Neoptera</taxon>
        <taxon>Endopterygota</taxon>
        <taxon>Coleoptera</taxon>
        <taxon>Polyphaga</taxon>
        <taxon>Cucujiformia</taxon>
        <taxon>Tenebrionidae</taxon>
        <taxon>Tenebrionidae incertae sedis</taxon>
        <taxon>Tribolium</taxon>
    </lineage>
</organism>
<dbReference type="Proteomes" id="UP000007266">
    <property type="component" value="Linkage group 1"/>
</dbReference>
<dbReference type="InParanoid" id="A0A139WPA5"/>
<accession>A0A139WPA5</accession>
<reference evidence="1 2" key="2">
    <citation type="journal article" date="2010" name="Nucleic Acids Res.">
        <title>BeetleBase in 2010: revisions to provide comprehensive genomic information for Tribolium castaneum.</title>
        <authorList>
            <person name="Kim H.S."/>
            <person name="Murphy T."/>
            <person name="Xia J."/>
            <person name="Caragea D."/>
            <person name="Park Y."/>
            <person name="Beeman R.W."/>
            <person name="Lorenzen M.D."/>
            <person name="Butcher S."/>
            <person name="Manak J.R."/>
            <person name="Brown S.J."/>
        </authorList>
    </citation>
    <scope>GENOME REANNOTATION</scope>
    <source>
        <strain evidence="1 2">Georgia GA2</strain>
    </source>
</reference>
<dbReference type="EMBL" id="KQ971307">
    <property type="protein sequence ID" value="KYB29774.1"/>
    <property type="molecule type" value="Genomic_DNA"/>
</dbReference>
<protein>
    <submittedName>
        <fullName evidence="1">Uncharacterized protein</fullName>
    </submittedName>
</protein>
<evidence type="ECO:0000313" key="1">
    <source>
        <dbReference type="EMBL" id="KYB29774.1"/>
    </source>
</evidence>
<reference evidence="1 2" key="1">
    <citation type="journal article" date="2008" name="Nature">
        <title>The genome of the model beetle and pest Tribolium castaneum.</title>
        <authorList>
            <consortium name="Tribolium Genome Sequencing Consortium"/>
            <person name="Richards S."/>
            <person name="Gibbs R.A."/>
            <person name="Weinstock G.M."/>
            <person name="Brown S.J."/>
            <person name="Denell R."/>
            <person name="Beeman R.W."/>
            <person name="Gibbs R."/>
            <person name="Beeman R.W."/>
            <person name="Brown S.J."/>
            <person name="Bucher G."/>
            <person name="Friedrich M."/>
            <person name="Grimmelikhuijzen C.J."/>
            <person name="Klingler M."/>
            <person name="Lorenzen M."/>
            <person name="Richards S."/>
            <person name="Roth S."/>
            <person name="Schroder R."/>
            <person name="Tautz D."/>
            <person name="Zdobnov E.M."/>
            <person name="Muzny D."/>
            <person name="Gibbs R.A."/>
            <person name="Weinstock G.M."/>
            <person name="Attaway T."/>
            <person name="Bell S."/>
            <person name="Buhay C.J."/>
            <person name="Chandrabose M.N."/>
            <person name="Chavez D."/>
            <person name="Clerk-Blankenburg K.P."/>
            <person name="Cree A."/>
            <person name="Dao M."/>
            <person name="Davis C."/>
            <person name="Chacko J."/>
            <person name="Dinh H."/>
            <person name="Dugan-Rocha S."/>
            <person name="Fowler G."/>
            <person name="Garner T.T."/>
            <person name="Garnes J."/>
            <person name="Gnirke A."/>
            <person name="Hawes A."/>
            <person name="Hernandez J."/>
            <person name="Hines S."/>
            <person name="Holder M."/>
            <person name="Hume J."/>
            <person name="Jhangiani S.N."/>
            <person name="Joshi V."/>
            <person name="Khan Z.M."/>
            <person name="Jackson L."/>
            <person name="Kovar C."/>
            <person name="Kowis A."/>
            <person name="Lee S."/>
            <person name="Lewis L.R."/>
            <person name="Margolis J."/>
            <person name="Morgan M."/>
            <person name="Nazareth L.V."/>
            <person name="Nguyen N."/>
            <person name="Okwuonu G."/>
            <person name="Parker D."/>
            <person name="Richards S."/>
            <person name="Ruiz S.J."/>
            <person name="Santibanez J."/>
            <person name="Savard J."/>
            <person name="Scherer S.E."/>
            <person name="Schneider B."/>
            <person name="Sodergren E."/>
            <person name="Tautz D."/>
            <person name="Vattahil S."/>
            <person name="Villasana D."/>
            <person name="White C.S."/>
            <person name="Wright R."/>
            <person name="Park Y."/>
            <person name="Beeman R.W."/>
            <person name="Lord J."/>
            <person name="Oppert B."/>
            <person name="Lorenzen M."/>
            <person name="Brown S."/>
            <person name="Wang L."/>
            <person name="Savard J."/>
            <person name="Tautz D."/>
            <person name="Richards S."/>
            <person name="Weinstock G."/>
            <person name="Gibbs R.A."/>
            <person name="Liu Y."/>
            <person name="Worley K."/>
            <person name="Weinstock G."/>
            <person name="Elsik C.G."/>
            <person name="Reese J.T."/>
            <person name="Elhaik E."/>
            <person name="Landan G."/>
            <person name="Graur D."/>
            <person name="Arensburger P."/>
            <person name="Atkinson P."/>
            <person name="Beeman R.W."/>
            <person name="Beidler J."/>
            <person name="Brown S.J."/>
            <person name="Demuth J.P."/>
            <person name="Drury D.W."/>
            <person name="Du Y.Z."/>
            <person name="Fujiwara H."/>
            <person name="Lorenzen M."/>
            <person name="Maselli V."/>
            <person name="Osanai M."/>
            <person name="Park Y."/>
            <person name="Robertson H.M."/>
            <person name="Tu Z."/>
            <person name="Wang J.J."/>
            <person name="Wang S."/>
            <person name="Richards S."/>
            <person name="Song H."/>
            <person name="Zhang L."/>
            <person name="Sodergren E."/>
            <person name="Werner D."/>
            <person name="Stanke M."/>
            <person name="Morgenstern B."/>
            <person name="Solovyev V."/>
            <person name="Kosarev P."/>
            <person name="Brown G."/>
            <person name="Chen H.C."/>
            <person name="Ermolaeva O."/>
            <person name="Hlavina W."/>
            <person name="Kapustin Y."/>
            <person name="Kiryutin B."/>
            <person name="Kitts P."/>
            <person name="Maglott D."/>
            <person name="Pruitt K."/>
            <person name="Sapojnikov V."/>
            <person name="Souvorov A."/>
            <person name="Mackey A.J."/>
            <person name="Waterhouse R.M."/>
            <person name="Wyder S."/>
            <person name="Zdobnov E.M."/>
            <person name="Zdobnov E.M."/>
            <person name="Wyder S."/>
            <person name="Kriventseva E.V."/>
            <person name="Kadowaki T."/>
            <person name="Bork P."/>
            <person name="Aranda M."/>
            <person name="Bao R."/>
            <person name="Beermann A."/>
            <person name="Berns N."/>
            <person name="Bolognesi R."/>
            <person name="Bonneton F."/>
            <person name="Bopp D."/>
            <person name="Brown S.J."/>
            <person name="Bucher G."/>
            <person name="Butts T."/>
            <person name="Chaumot A."/>
            <person name="Denell R.E."/>
            <person name="Ferrier D.E."/>
            <person name="Friedrich M."/>
            <person name="Gordon C.M."/>
            <person name="Jindra M."/>
            <person name="Klingler M."/>
            <person name="Lan Q."/>
            <person name="Lattorff H.M."/>
            <person name="Laudet V."/>
            <person name="von Levetsow C."/>
            <person name="Liu Z."/>
            <person name="Lutz R."/>
            <person name="Lynch J.A."/>
            <person name="da Fonseca R.N."/>
            <person name="Posnien N."/>
            <person name="Reuter R."/>
            <person name="Roth S."/>
            <person name="Savard J."/>
            <person name="Schinko J.B."/>
            <person name="Schmitt C."/>
            <person name="Schoppmeier M."/>
            <person name="Schroder R."/>
            <person name="Shippy T.D."/>
            <person name="Simonnet F."/>
            <person name="Marques-Souza H."/>
            <person name="Tautz D."/>
            <person name="Tomoyasu Y."/>
            <person name="Trauner J."/>
            <person name="Van der Zee M."/>
            <person name="Vervoort M."/>
            <person name="Wittkopp N."/>
            <person name="Wimmer E.A."/>
            <person name="Yang X."/>
            <person name="Jones A.K."/>
            <person name="Sattelle D.B."/>
            <person name="Ebert P.R."/>
            <person name="Nelson D."/>
            <person name="Scott J.G."/>
            <person name="Beeman R.W."/>
            <person name="Muthukrishnan S."/>
            <person name="Kramer K.J."/>
            <person name="Arakane Y."/>
            <person name="Beeman R.W."/>
            <person name="Zhu Q."/>
            <person name="Hogenkamp D."/>
            <person name="Dixit R."/>
            <person name="Oppert B."/>
            <person name="Jiang H."/>
            <person name="Zou Z."/>
            <person name="Marshall J."/>
            <person name="Elpidina E."/>
            <person name="Vinokurov K."/>
            <person name="Oppert C."/>
            <person name="Zou Z."/>
            <person name="Evans J."/>
            <person name="Lu Z."/>
            <person name="Zhao P."/>
            <person name="Sumathipala N."/>
            <person name="Altincicek B."/>
            <person name="Vilcinskas A."/>
            <person name="Williams M."/>
            <person name="Hultmark D."/>
            <person name="Hetru C."/>
            <person name="Jiang H."/>
            <person name="Grimmelikhuijzen C.J."/>
            <person name="Hauser F."/>
            <person name="Cazzamali G."/>
            <person name="Williamson M."/>
            <person name="Park Y."/>
            <person name="Li B."/>
            <person name="Tanaka Y."/>
            <person name="Predel R."/>
            <person name="Neupert S."/>
            <person name="Schachtner J."/>
            <person name="Verleyen P."/>
            <person name="Raible F."/>
            <person name="Bork P."/>
            <person name="Friedrich M."/>
            <person name="Walden K.K."/>
            <person name="Robertson H.M."/>
            <person name="Angeli S."/>
            <person name="Foret S."/>
            <person name="Bucher G."/>
            <person name="Schuetz S."/>
            <person name="Maleszka R."/>
            <person name="Wimmer E.A."/>
            <person name="Beeman R.W."/>
            <person name="Lorenzen M."/>
            <person name="Tomoyasu Y."/>
            <person name="Miller S.C."/>
            <person name="Grossmann D."/>
            <person name="Bucher G."/>
        </authorList>
    </citation>
    <scope>NUCLEOTIDE SEQUENCE [LARGE SCALE GENOMIC DNA]</scope>
    <source>
        <strain evidence="1 2">Georgia GA2</strain>
    </source>
</reference>
<proteinExistence type="predicted"/>
<gene>
    <name evidence="1" type="primary">AUGUSTUS-3.0.2_31535</name>
    <name evidence="1" type="ORF">TcasGA2_TC031535</name>
</gene>
<name>A0A139WPA5_TRICA</name>
<evidence type="ECO:0000313" key="2">
    <source>
        <dbReference type="Proteomes" id="UP000007266"/>
    </source>
</evidence>
<keyword evidence="2" id="KW-1185">Reference proteome</keyword>
<dbReference type="AlphaFoldDB" id="A0A139WPA5"/>
<sequence>MSLLLLILSGYEQYGHPFLGAARRTTASTGHASPKGRKVTEKNAVAALAQNPCAVKCCVNSGNI</sequence>